<dbReference type="EMBL" id="RJVI01000001">
    <property type="protein sequence ID" value="ROR34716.1"/>
    <property type="molecule type" value="Genomic_DNA"/>
</dbReference>
<reference evidence="2 3" key="1">
    <citation type="submission" date="2018-11" db="EMBL/GenBank/DDBJ databases">
        <title>Genomic Encyclopedia of Type Strains, Phase IV (KMG-IV): sequencing the most valuable type-strain genomes for metagenomic binning, comparative biology and taxonomic classification.</title>
        <authorList>
            <person name="Goeker M."/>
        </authorList>
    </citation>
    <scope>NUCLEOTIDE SEQUENCE [LARGE SCALE GENOMIC DNA]</scope>
    <source>
        <strain evidence="2 3">DSM 100275</strain>
    </source>
</reference>
<protein>
    <submittedName>
        <fullName evidence="2">Cyclic nucleotide-binding protein</fullName>
    </submittedName>
</protein>
<dbReference type="InterPro" id="IPR014710">
    <property type="entry name" value="RmlC-like_jellyroll"/>
</dbReference>
<feature type="domain" description="Cyclic nucleotide-binding" evidence="1">
    <location>
        <begin position="38"/>
        <end position="141"/>
    </location>
</feature>
<sequence>MAAGGGRALTAAVAGEALAELLRHPGFAEGGPWRRRVLAAGEAVLREGERSGRVYLVLRGRVRVLGEVRLEGNRPLHPGFRDLGEGEVFGELALFDGRPHSATVVAVDEAEVAEIDGAAMLAFLDAHPEIGYRVLRGFLETLAERLRATTQKAVALFAWGLKAHDIDRHL</sequence>
<comment type="caution">
    <text evidence="2">The sequence shown here is derived from an EMBL/GenBank/DDBJ whole genome shotgun (WGS) entry which is preliminary data.</text>
</comment>
<proteinExistence type="predicted"/>
<dbReference type="PANTHER" id="PTHR24567">
    <property type="entry name" value="CRP FAMILY TRANSCRIPTIONAL REGULATORY PROTEIN"/>
    <property type="match status" value="1"/>
</dbReference>
<dbReference type="SUPFAM" id="SSF51206">
    <property type="entry name" value="cAMP-binding domain-like"/>
    <property type="match status" value="1"/>
</dbReference>
<dbReference type="RefSeq" id="WP_123400120.1">
    <property type="nucleotide sequence ID" value="NZ_RJVI01000001.1"/>
</dbReference>
<dbReference type="CDD" id="cd00038">
    <property type="entry name" value="CAP_ED"/>
    <property type="match status" value="1"/>
</dbReference>
<evidence type="ECO:0000259" key="1">
    <source>
        <dbReference type="PROSITE" id="PS50042"/>
    </source>
</evidence>
<dbReference type="GO" id="GO:0005829">
    <property type="term" value="C:cytosol"/>
    <property type="evidence" value="ECO:0007669"/>
    <property type="project" value="TreeGrafter"/>
</dbReference>
<dbReference type="InterPro" id="IPR018490">
    <property type="entry name" value="cNMP-bd_dom_sf"/>
</dbReference>
<organism evidence="2 3">
    <name type="scientific">Inmirania thermothiophila</name>
    <dbReference type="NCBI Taxonomy" id="1750597"/>
    <lineage>
        <taxon>Bacteria</taxon>
        <taxon>Pseudomonadati</taxon>
        <taxon>Pseudomonadota</taxon>
        <taxon>Gammaproteobacteria</taxon>
        <taxon>Chromatiales</taxon>
        <taxon>Ectothiorhodospiraceae</taxon>
        <taxon>Inmirania</taxon>
    </lineage>
</organism>
<evidence type="ECO:0000313" key="2">
    <source>
        <dbReference type="EMBL" id="ROR34716.1"/>
    </source>
</evidence>
<dbReference type="GO" id="GO:0003700">
    <property type="term" value="F:DNA-binding transcription factor activity"/>
    <property type="evidence" value="ECO:0007669"/>
    <property type="project" value="TreeGrafter"/>
</dbReference>
<dbReference type="PANTHER" id="PTHR24567:SF74">
    <property type="entry name" value="HTH-TYPE TRANSCRIPTIONAL REGULATOR ARCR"/>
    <property type="match status" value="1"/>
</dbReference>
<dbReference type="OrthoDB" id="6881322at2"/>
<name>A0A3N1Y7B2_9GAMM</name>
<keyword evidence="3" id="KW-1185">Reference proteome</keyword>
<dbReference type="AlphaFoldDB" id="A0A3N1Y7B2"/>
<accession>A0A3N1Y7B2</accession>
<dbReference type="Gene3D" id="2.60.120.10">
    <property type="entry name" value="Jelly Rolls"/>
    <property type="match status" value="1"/>
</dbReference>
<dbReference type="Proteomes" id="UP000276634">
    <property type="component" value="Unassembled WGS sequence"/>
</dbReference>
<evidence type="ECO:0000313" key="3">
    <source>
        <dbReference type="Proteomes" id="UP000276634"/>
    </source>
</evidence>
<dbReference type="InterPro" id="IPR050397">
    <property type="entry name" value="Env_Response_Regulators"/>
</dbReference>
<dbReference type="InterPro" id="IPR000595">
    <property type="entry name" value="cNMP-bd_dom"/>
</dbReference>
<dbReference type="SMART" id="SM00100">
    <property type="entry name" value="cNMP"/>
    <property type="match status" value="1"/>
</dbReference>
<gene>
    <name evidence="2" type="ORF">EDC57_0618</name>
</gene>
<dbReference type="Pfam" id="PF00027">
    <property type="entry name" value="cNMP_binding"/>
    <property type="match status" value="1"/>
</dbReference>
<dbReference type="PROSITE" id="PS50042">
    <property type="entry name" value="CNMP_BINDING_3"/>
    <property type="match status" value="1"/>
</dbReference>